<evidence type="ECO:0000256" key="9">
    <source>
        <dbReference type="ARBA" id="ARBA00023136"/>
    </source>
</evidence>
<dbReference type="EMBL" id="JBHSUA010000021">
    <property type="protein sequence ID" value="MFC6397598.1"/>
    <property type="molecule type" value="Genomic_DNA"/>
</dbReference>
<evidence type="ECO:0000313" key="14">
    <source>
        <dbReference type="Proteomes" id="UP001596266"/>
    </source>
</evidence>
<dbReference type="NCBIfam" id="TIGR01131">
    <property type="entry name" value="ATP_synt_6_or_A"/>
    <property type="match status" value="1"/>
</dbReference>
<evidence type="ECO:0000256" key="5">
    <source>
        <dbReference type="ARBA" id="ARBA00022692"/>
    </source>
</evidence>
<keyword evidence="9 11" id="KW-0472">Membrane</keyword>
<evidence type="ECO:0000313" key="13">
    <source>
        <dbReference type="EMBL" id="MFC6397598.1"/>
    </source>
</evidence>
<name>A0ABW1X266_9ACTN</name>
<evidence type="ECO:0000256" key="6">
    <source>
        <dbReference type="ARBA" id="ARBA00022781"/>
    </source>
</evidence>
<keyword evidence="3 11" id="KW-0813">Transport</keyword>
<feature type="transmembrane region" description="Helical" evidence="11">
    <location>
        <begin position="173"/>
        <end position="192"/>
    </location>
</feature>
<reference evidence="14" key="1">
    <citation type="journal article" date="2019" name="Int. J. Syst. Evol. Microbiol.">
        <title>The Global Catalogue of Microorganisms (GCM) 10K type strain sequencing project: providing services to taxonomists for standard genome sequencing and annotation.</title>
        <authorList>
            <consortium name="The Broad Institute Genomics Platform"/>
            <consortium name="The Broad Institute Genome Sequencing Center for Infectious Disease"/>
            <person name="Wu L."/>
            <person name="Ma J."/>
        </authorList>
    </citation>
    <scope>NUCLEOTIDE SEQUENCE [LARGE SCALE GENOMIC DNA]</scope>
    <source>
        <strain evidence="14">CGMCC 1.15277</strain>
    </source>
</reference>
<evidence type="ECO:0000256" key="8">
    <source>
        <dbReference type="ARBA" id="ARBA00023065"/>
    </source>
</evidence>
<sequence>MLQLSLHLLNILPLETEAHGEGGYQSPGVESFQFDGNWGIDWLTKPAMQAIIAALLVIAFWLWGSRKLGVKPTKGQFFFEYVYEFIRNGVARDTLGHDFRKFLPYLLAVFSFILVNNWFGEFFLFMLPTFSNIGYAYAVALLSWIMYMGAGFAKHGVGGYLKRSLIPPGAPGYLLPLLIPLEFLSNFIVRPVTLALRLFANMFAGHLVVLVFVVGGAYLLTHGPAIHRVAGGVSLLFSFAILFLELFVGALQAYIFTVLTAQYVSSSIADEH</sequence>
<dbReference type="SUPFAM" id="SSF81336">
    <property type="entry name" value="F1F0 ATP synthase subunit A"/>
    <property type="match status" value="1"/>
</dbReference>
<evidence type="ECO:0000256" key="11">
    <source>
        <dbReference type="HAMAP-Rule" id="MF_01393"/>
    </source>
</evidence>
<dbReference type="PRINTS" id="PR00123">
    <property type="entry name" value="ATPASEA"/>
</dbReference>
<dbReference type="PANTHER" id="PTHR42823">
    <property type="entry name" value="ATP SYNTHASE SUBUNIT A, CHLOROPLASTIC"/>
    <property type="match status" value="1"/>
</dbReference>
<feature type="transmembrane region" description="Helical" evidence="11">
    <location>
        <begin position="198"/>
        <end position="221"/>
    </location>
</feature>
<keyword evidence="4 11" id="KW-0138">CF(0)</keyword>
<dbReference type="InterPro" id="IPR023011">
    <property type="entry name" value="ATP_synth_F0_asu_AS"/>
</dbReference>
<keyword evidence="10 11" id="KW-0066">ATP synthesis</keyword>
<dbReference type="RefSeq" id="WP_343886240.1">
    <property type="nucleotide sequence ID" value="NZ_BAAAKI010000013.1"/>
</dbReference>
<evidence type="ECO:0000256" key="7">
    <source>
        <dbReference type="ARBA" id="ARBA00022989"/>
    </source>
</evidence>
<comment type="subcellular location">
    <subcellularLocation>
        <location evidence="11 12">Cell membrane</location>
        <topology evidence="11 12">Multi-pass membrane protein</topology>
    </subcellularLocation>
    <subcellularLocation>
        <location evidence="1">Membrane</location>
        <topology evidence="1">Multi-pass membrane protein</topology>
    </subcellularLocation>
</comment>
<dbReference type="Gene3D" id="1.20.120.220">
    <property type="entry name" value="ATP synthase, F0 complex, subunit A"/>
    <property type="match status" value="1"/>
</dbReference>
<evidence type="ECO:0000256" key="4">
    <source>
        <dbReference type="ARBA" id="ARBA00022547"/>
    </source>
</evidence>
<keyword evidence="7 11" id="KW-1133">Transmembrane helix</keyword>
<evidence type="ECO:0000256" key="2">
    <source>
        <dbReference type="ARBA" id="ARBA00006810"/>
    </source>
</evidence>
<feature type="transmembrane region" description="Helical" evidence="11">
    <location>
        <begin position="233"/>
        <end position="256"/>
    </location>
</feature>
<comment type="caution">
    <text evidence="13">The sequence shown here is derived from an EMBL/GenBank/DDBJ whole genome shotgun (WGS) entry which is preliminary data.</text>
</comment>
<dbReference type="Proteomes" id="UP001596266">
    <property type="component" value="Unassembled WGS sequence"/>
</dbReference>
<comment type="function">
    <text evidence="11 12">Key component of the proton channel; it plays a direct role in the translocation of protons across the membrane.</text>
</comment>
<comment type="similarity">
    <text evidence="2 11 12">Belongs to the ATPase A chain family.</text>
</comment>
<evidence type="ECO:0000256" key="12">
    <source>
        <dbReference type="RuleBase" id="RU000483"/>
    </source>
</evidence>
<feature type="transmembrane region" description="Helical" evidence="11">
    <location>
        <begin position="133"/>
        <end position="153"/>
    </location>
</feature>
<keyword evidence="5 11" id="KW-0812">Transmembrane</keyword>
<feature type="transmembrane region" description="Helical" evidence="11">
    <location>
        <begin position="102"/>
        <end position="127"/>
    </location>
</feature>
<dbReference type="Pfam" id="PF00119">
    <property type="entry name" value="ATP-synt_A"/>
    <property type="match status" value="1"/>
</dbReference>
<dbReference type="InterPro" id="IPR035908">
    <property type="entry name" value="F0_ATP_A_sf"/>
</dbReference>
<dbReference type="InterPro" id="IPR000568">
    <property type="entry name" value="ATP_synth_F0_asu"/>
</dbReference>
<protein>
    <recommendedName>
        <fullName evidence="11 12">ATP synthase subunit a</fullName>
    </recommendedName>
    <alternativeName>
        <fullName evidence="11">ATP synthase F0 sector subunit a</fullName>
    </alternativeName>
    <alternativeName>
        <fullName evidence="11">F-ATPase subunit 6</fullName>
    </alternativeName>
</protein>
<evidence type="ECO:0000256" key="10">
    <source>
        <dbReference type="ARBA" id="ARBA00023310"/>
    </source>
</evidence>
<gene>
    <name evidence="11 13" type="primary">atpB</name>
    <name evidence="13" type="ORF">ACFP57_11485</name>
</gene>
<dbReference type="PANTHER" id="PTHR42823:SF3">
    <property type="entry name" value="ATP SYNTHASE SUBUNIT A, CHLOROPLASTIC"/>
    <property type="match status" value="1"/>
</dbReference>
<dbReference type="PROSITE" id="PS00449">
    <property type="entry name" value="ATPASE_A"/>
    <property type="match status" value="1"/>
</dbReference>
<accession>A0ABW1X266</accession>
<keyword evidence="8 11" id="KW-0406">Ion transport</keyword>
<keyword evidence="6 11" id="KW-0375">Hydrogen ion transport</keyword>
<evidence type="ECO:0000256" key="1">
    <source>
        <dbReference type="ARBA" id="ARBA00004141"/>
    </source>
</evidence>
<dbReference type="HAMAP" id="MF_01393">
    <property type="entry name" value="ATP_synth_a_bact"/>
    <property type="match status" value="1"/>
</dbReference>
<organism evidence="13 14">
    <name type="scientific">Luteococcus sanguinis</name>
    <dbReference type="NCBI Taxonomy" id="174038"/>
    <lineage>
        <taxon>Bacteria</taxon>
        <taxon>Bacillati</taxon>
        <taxon>Actinomycetota</taxon>
        <taxon>Actinomycetes</taxon>
        <taxon>Propionibacteriales</taxon>
        <taxon>Propionibacteriaceae</taxon>
        <taxon>Luteococcus</taxon>
    </lineage>
</organism>
<keyword evidence="14" id="KW-1185">Reference proteome</keyword>
<dbReference type="InterPro" id="IPR045082">
    <property type="entry name" value="ATP_syn_F0_a_bact/chloroplast"/>
</dbReference>
<dbReference type="CDD" id="cd00310">
    <property type="entry name" value="ATP-synt_Fo_a_6"/>
    <property type="match status" value="1"/>
</dbReference>
<proteinExistence type="inferred from homology"/>
<keyword evidence="11" id="KW-1003">Cell membrane</keyword>
<evidence type="ECO:0000256" key="3">
    <source>
        <dbReference type="ARBA" id="ARBA00022448"/>
    </source>
</evidence>
<feature type="transmembrane region" description="Helical" evidence="11">
    <location>
        <begin position="47"/>
        <end position="64"/>
    </location>
</feature>